<keyword evidence="9" id="KW-1185">Reference proteome</keyword>
<feature type="binding site" evidence="5">
    <location>
        <position position="321"/>
    </location>
    <ligand>
        <name>Fe cation</name>
        <dbReference type="ChEBI" id="CHEBI:24875"/>
        <note>catalytic</note>
    </ligand>
</feature>
<comment type="cofactor">
    <cofactor evidence="5">
        <name>Fe(2+)</name>
        <dbReference type="ChEBI" id="CHEBI:29033"/>
    </cofactor>
    <text evidence="5">Binds 1 Fe(2+) ion per subunit.</text>
</comment>
<comment type="caution">
    <text evidence="8">The sequence shown here is derived from an EMBL/GenBank/DDBJ whole genome shotgun (WGS) entry which is preliminary data.</text>
</comment>
<sequence length="453" mass="49067">MPTATTIPSPATAAAAATAVAATVTAAGEAKGPDLFKPLYKRDRGLQTSALGSLPAAITDPRLPVAELNANPSIPYTFRTQPYRLQRDRHDDADCQAEAKDVVPGEVDIRHAMDQIFREHGFLDDEEEESKNSSNEDSSSGDARSAIDDTLIQVLTIDELPGAAIIPGFLPVAVQARLVELVVEELIGDPRHKSNLDAHYLDPQTLLAQLFSAPNSPAPSQAKSQKQPQEQAPALELAPRDPAVHAPLSLAAVRDKKLRWITLGGQYNWTTKIYPSFTRTDPAFPQFPPRVAALFSPPLFAVRPEAAIVNFYSQGDVLSPHQDVAEKCGADLISLSVGCDAIFYIGLDRYAPAAPTNDNDNEKTIPNNDTTNNDSNTKGTADPCQETPRPPLQVLLRSGDILIMGGAARFAYHGVGRVFRDTAPPALVAAVHPRYRAWLTTKRINLNVRQMLV</sequence>
<evidence type="ECO:0000256" key="3">
    <source>
        <dbReference type="ARBA" id="ARBA00023002"/>
    </source>
</evidence>
<feature type="region of interest" description="Disordered" evidence="6">
    <location>
        <begin position="213"/>
        <end position="233"/>
    </location>
</feature>
<feature type="binding site" evidence="5">
    <location>
        <position position="323"/>
    </location>
    <ligand>
        <name>Fe cation</name>
        <dbReference type="ChEBI" id="CHEBI:24875"/>
        <note>catalytic</note>
    </ligand>
</feature>
<organism evidence="8 9">
    <name type="scientific">Geotrichum candidum</name>
    <name type="common">Oospora lactis</name>
    <name type="synonym">Dipodascus geotrichum</name>
    <dbReference type="NCBI Taxonomy" id="1173061"/>
    <lineage>
        <taxon>Eukaryota</taxon>
        <taxon>Fungi</taxon>
        <taxon>Dikarya</taxon>
        <taxon>Ascomycota</taxon>
        <taxon>Saccharomycotina</taxon>
        <taxon>Dipodascomycetes</taxon>
        <taxon>Dipodascales</taxon>
        <taxon>Dipodascaceae</taxon>
        <taxon>Geotrichum</taxon>
    </lineage>
</organism>
<dbReference type="SUPFAM" id="SSF51197">
    <property type="entry name" value="Clavaminate synthase-like"/>
    <property type="match status" value="1"/>
</dbReference>
<dbReference type="InterPro" id="IPR004574">
    <property type="entry name" value="Alkb"/>
</dbReference>
<dbReference type="GO" id="GO:0005737">
    <property type="term" value="C:cytoplasm"/>
    <property type="evidence" value="ECO:0007669"/>
    <property type="project" value="TreeGrafter"/>
</dbReference>
<dbReference type="EMBL" id="CCBN010000006">
    <property type="protein sequence ID" value="CDO54069.1"/>
    <property type="molecule type" value="Genomic_DNA"/>
</dbReference>
<dbReference type="AlphaFoldDB" id="A0A0J9XB63"/>
<evidence type="ECO:0000259" key="7">
    <source>
        <dbReference type="Pfam" id="PF13532"/>
    </source>
</evidence>
<protein>
    <recommendedName>
        <fullName evidence="7">Alpha-ketoglutarate-dependent dioxygenase AlkB-like domain-containing protein</fullName>
    </recommendedName>
</protein>
<feature type="region of interest" description="Disordered" evidence="6">
    <location>
        <begin position="355"/>
        <end position="390"/>
    </location>
</feature>
<feature type="binding site" evidence="5">
    <location>
        <position position="413"/>
    </location>
    <ligand>
        <name>Fe cation</name>
        <dbReference type="ChEBI" id="CHEBI:24875"/>
        <note>catalytic</note>
    </ligand>
</feature>
<keyword evidence="1 5" id="KW-0479">Metal-binding</keyword>
<gene>
    <name evidence="8" type="ORF">BN980_GECA06s04223g</name>
</gene>
<keyword evidence="4 5" id="KW-0408">Iron</keyword>
<dbReference type="InterPro" id="IPR037151">
    <property type="entry name" value="AlkB-like_sf"/>
</dbReference>
<feature type="region of interest" description="Disordered" evidence="6">
    <location>
        <begin position="121"/>
        <end position="144"/>
    </location>
</feature>
<evidence type="ECO:0000256" key="1">
    <source>
        <dbReference type="ARBA" id="ARBA00022723"/>
    </source>
</evidence>
<reference evidence="8" key="1">
    <citation type="submission" date="2014-03" db="EMBL/GenBank/DDBJ databases">
        <authorList>
            <person name="Casaregola S."/>
        </authorList>
    </citation>
    <scope>NUCLEOTIDE SEQUENCE [LARGE SCALE GENOMIC DNA]</scope>
    <source>
        <strain evidence="8">CLIB 918</strain>
    </source>
</reference>
<dbReference type="GO" id="GO:0005634">
    <property type="term" value="C:nucleus"/>
    <property type="evidence" value="ECO:0007669"/>
    <property type="project" value="TreeGrafter"/>
</dbReference>
<dbReference type="GO" id="GO:0046872">
    <property type="term" value="F:metal ion binding"/>
    <property type="evidence" value="ECO:0007669"/>
    <property type="project" value="UniProtKB-KW"/>
</dbReference>
<dbReference type="STRING" id="1173061.A0A0J9XB63"/>
<evidence type="ECO:0000256" key="4">
    <source>
        <dbReference type="ARBA" id="ARBA00023004"/>
    </source>
</evidence>
<evidence type="ECO:0000256" key="6">
    <source>
        <dbReference type="SAM" id="MobiDB-lite"/>
    </source>
</evidence>
<evidence type="ECO:0000313" key="9">
    <source>
        <dbReference type="Proteomes" id="UP000242525"/>
    </source>
</evidence>
<keyword evidence="3" id="KW-0560">Oxidoreductase</keyword>
<dbReference type="Gene3D" id="2.60.120.590">
    <property type="entry name" value="Alpha-ketoglutarate-dependent dioxygenase AlkB-like"/>
    <property type="match status" value="1"/>
</dbReference>
<evidence type="ECO:0000256" key="2">
    <source>
        <dbReference type="ARBA" id="ARBA00022964"/>
    </source>
</evidence>
<dbReference type="Pfam" id="PF13532">
    <property type="entry name" value="2OG-FeII_Oxy_2"/>
    <property type="match status" value="1"/>
</dbReference>
<dbReference type="PANTHER" id="PTHR16557:SF2">
    <property type="entry name" value="NUCLEIC ACID DIOXYGENASE ALKBH1"/>
    <property type="match status" value="1"/>
</dbReference>
<dbReference type="Proteomes" id="UP000242525">
    <property type="component" value="Unassembled WGS sequence"/>
</dbReference>
<feature type="compositionally biased region" description="Low complexity" evidence="6">
    <location>
        <begin position="367"/>
        <end position="377"/>
    </location>
</feature>
<proteinExistence type="predicted"/>
<evidence type="ECO:0000256" key="5">
    <source>
        <dbReference type="PIRSR" id="PIRSR604574-2"/>
    </source>
</evidence>
<keyword evidence="2" id="KW-0223">Dioxygenase</keyword>
<dbReference type="PANTHER" id="PTHR16557">
    <property type="entry name" value="ALKYLATED DNA REPAIR PROTEIN ALKB-RELATED"/>
    <property type="match status" value="1"/>
</dbReference>
<feature type="compositionally biased region" description="Polar residues" evidence="6">
    <location>
        <begin position="213"/>
        <end position="230"/>
    </location>
</feature>
<dbReference type="OrthoDB" id="6614653at2759"/>
<evidence type="ECO:0000313" key="8">
    <source>
        <dbReference type="EMBL" id="CDO54069.1"/>
    </source>
</evidence>
<dbReference type="InterPro" id="IPR027450">
    <property type="entry name" value="AlkB-like"/>
</dbReference>
<name>A0A0J9XB63_GEOCN</name>
<accession>A0A0J9XB63</accession>
<feature type="domain" description="Alpha-ketoglutarate-dependent dioxygenase AlkB-like" evidence="7">
    <location>
        <begin position="239"/>
        <end position="449"/>
    </location>
</feature>
<dbReference type="GO" id="GO:0051213">
    <property type="term" value="F:dioxygenase activity"/>
    <property type="evidence" value="ECO:0007669"/>
    <property type="project" value="UniProtKB-KW"/>
</dbReference>